<evidence type="ECO:0000313" key="3">
    <source>
        <dbReference type="Proteomes" id="UP001501425"/>
    </source>
</evidence>
<feature type="transmembrane region" description="Helical" evidence="1">
    <location>
        <begin position="38"/>
        <end position="60"/>
    </location>
</feature>
<feature type="transmembrane region" description="Helical" evidence="1">
    <location>
        <begin position="9"/>
        <end position="32"/>
    </location>
</feature>
<dbReference type="Proteomes" id="UP001501425">
    <property type="component" value="Unassembled WGS sequence"/>
</dbReference>
<sequence>MRMDQISQLLIAAGLLNLLVGVGYTVVVYTTLEKVPALAGMLGFSLAIGIILVQAWFGEAFLSVSVAEMKQLVIVAVACATIGIASITTVFEPTTS</sequence>
<feature type="transmembrane region" description="Helical" evidence="1">
    <location>
        <begin position="72"/>
        <end position="91"/>
    </location>
</feature>
<reference evidence="2" key="1">
    <citation type="journal article" date="2014" name="Int. J. Syst. Evol. Microbiol.">
        <title>Complete genome sequence of Corynebacterium casei LMG S-19264T (=DSM 44701T), isolated from a smear-ripened cheese.</title>
        <authorList>
            <consortium name="US DOE Joint Genome Institute (JGI-PGF)"/>
            <person name="Walter F."/>
            <person name="Albersmeier A."/>
            <person name="Kalinowski J."/>
            <person name="Ruckert C."/>
        </authorList>
    </citation>
    <scope>NUCLEOTIDE SEQUENCE</scope>
    <source>
        <strain evidence="2">JCM 14265</strain>
    </source>
</reference>
<organism evidence="2 3">
    <name type="scientific">Halorubrum ejinorense</name>
    <dbReference type="NCBI Taxonomy" id="425309"/>
    <lineage>
        <taxon>Archaea</taxon>
        <taxon>Methanobacteriati</taxon>
        <taxon>Methanobacteriota</taxon>
        <taxon>Stenosarchaea group</taxon>
        <taxon>Halobacteria</taxon>
        <taxon>Halobacteriales</taxon>
        <taxon>Haloferacaceae</taxon>
        <taxon>Halorubrum</taxon>
    </lineage>
</organism>
<dbReference type="AlphaFoldDB" id="A0AAV3SS17"/>
<keyword evidence="1" id="KW-0472">Membrane</keyword>
<name>A0AAV3SS17_9EURY</name>
<proteinExistence type="predicted"/>
<reference evidence="2" key="2">
    <citation type="submission" date="2023-12" db="EMBL/GenBank/DDBJ databases">
        <authorList>
            <person name="Sun Q."/>
            <person name="Inoue M."/>
        </authorList>
    </citation>
    <scope>NUCLEOTIDE SEQUENCE</scope>
    <source>
        <strain evidence="2">JCM 14265</strain>
    </source>
</reference>
<evidence type="ECO:0000256" key="1">
    <source>
        <dbReference type="SAM" id="Phobius"/>
    </source>
</evidence>
<keyword evidence="1" id="KW-0812">Transmembrane</keyword>
<keyword evidence="1" id="KW-1133">Transmembrane helix</keyword>
<accession>A0AAV3SS17</accession>
<gene>
    <name evidence="2" type="ORF">GCM10008994_15840</name>
</gene>
<dbReference type="EMBL" id="BAAADQ010000006">
    <property type="protein sequence ID" value="GAA0541579.1"/>
    <property type="molecule type" value="Genomic_DNA"/>
</dbReference>
<protein>
    <submittedName>
        <fullName evidence="2">Uncharacterized protein</fullName>
    </submittedName>
</protein>
<comment type="caution">
    <text evidence="2">The sequence shown here is derived from an EMBL/GenBank/DDBJ whole genome shotgun (WGS) entry which is preliminary data.</text>
</comment>
<evidence type="ECO:0000313" key="2">
    <source>
        <dbReference type="EMBL" id="GAA0541579.1"/>
    </source>
</evidence>